<organism evidence="2 3">
    <name type="scientific">Podospora didyma</name>
    <dbReference type="NCBI Taxonomy" id="330526"/>
    <lineage>
        <taxon>Eukaryota</taxon>
        <taxon>Fungi</taxon>
        <taxon>Dikarya</taxon>
        <taxon>Ascomycota</taxon>
        <taxon>Pezizomycotina</taxon>
        <taxon>Sordariomycetes</taxon>
        <taxon>Sordariomycetidae</taxon>
        <taxon>Sordariales</taxon>
        <taxon>Podosporaceae</taxon>
        <taxon>Podospora</taxon>
    </lineage>
</organism>
<dbReference type="InterPro" id="IPR002347">
    <property type="entry name" value="SDR_fam"/>
</dbReference>
<dbReference type="EMBL" id="JAULSW010000007">
    <property type="protein sequence ID" value="KAK3374749.1"/>
    <property type="molecule type" value="Genomic_DNA"/>
</dbReference>
<dbReference type="Gene3D" id="3.40.50.720">
    <property type="entry name" value="NAD(P)-binding Rossmann-like Domain"/>
    <property type="match status" value="1"/>
</dbReference>
<gene>
    <name evidence="2" type="ORF">B0H63DRAFT_502881</name>
</gene>
<evidence type="ECO:0008006" key="4">
    <source>
        <dbReference type="Google" id="ProtNLM"/>
    </source>
</evidence>
<dbReference type="SUPFAM" id="SSF51735">
    <property type="entry name" value="NAD(P)-binding Rossmann-fold domains"/>
    <property type="match status" value="1"/>
</dbReference>
<dbReference type="GO" id="GO:0016491">
    <property type="term" value="F:oxidoreductase activity"/>
    <property type="evidence" value="ECO:0007669"/>
    <property type="project" value="UniProtKB-KW"/>
</dbReference>
<dbReference type="Pfam" id="PF00106">
    <property type="entry name" value="adh_short"/>
    <property type="match status" value="1"/>
</dbReference>
<sequence>MSTAFDITPERRASQLHFYYRQLFVTPPPVSPHDADLGGKTAVVTGSNGGLGLETARQLLDLGANVILAVRDEEKGKLARLDLAKGRDLSPESIQVWKLDLSSYESIIAFAERAKDLEHLDIAILNAGVFKVEEAFNSVTGFEESMQINYLSTMLLTILLLSIIKDKKIGSGPGHICIVGSEAAAWAKFEQRTSNPLLPAFKQKSAKWEIGEAYKTSKLLGQLFLTELVKHVSASVVTISNVSPGFCAGSEIGREITGLIALLFKIQYILLARTSAVGARSMVHAVTTLADKAHGQYIEDAKIQPMAVVVYKPEGLRLAKQLYEETLDELSFVGIRDIIEEISKLK</sequence>
<dbReference type="AlphaFoldDB" id="A0AAE0KDY1"/>
<dbReference type="Proteomes" id="UP001285441">
    <property type="component" value="Unassembled WGS sequence"/>
</dbReference>
<dbReference type="PANTHER" id="PTHR43157">
    <property type="entry name" value="PHOSPHATIDYLINOSITOL-GLYCAN BIOSYNTHESIS CLASS F PROTEIN-RELATED"/>
    <property type="match status" value="1"/>
</dbReference>
<evidence type="ECO:0000313" key="2">
    <source>
        <dbReference type="EMBL" id="KAK3374749.1"/>
    </source>
</evidence>
<accession>A0AAE0KDY1</accession>
<dbReference type="InterPro" id="IPR036291">
    <property type="entry name" value="NAD(P)-bd_dom_sf"/>
</dbReference>
<proteinExistence type="predicted"/>
<dbReference type="PANTHER" id="PTHR43157:SF31">
    <property type="entry name" value="PHOSPHATIDYLINOSITOL-GLYCAN BIOSYNTHESIS CLASS F PROTEIN"/>
    <property type="match status" value="1"/>
</dbReference>
<reference evidence="2" key="1">
    <citation type="journal article" date="2023" name="Mol. Phylogenet. Evol.">
        <title>Genome-scale phylogeny and comparative genomics of the fungal order Sordariales.</title>
        <authorList>
            <person name="Hensen N."/>
            <person name="Bonometti L."/>
            <person name="Westerberg I."/>
            <person name="Brannstrom I.O."/>
            <person name="Guillou S."/>
            <person name="Cros-Aarteil S."/>
            <person name="Calhoun S."/>
            <person name="Haridas S."/>
            <person name="Kuo A."/>
            <person name="Mondo S."/>
            <person name="Pangilinan J."/>
            <person name="Riley R."/>
            <person name="LaButti K."/>
            <person name="Andreopoulos B."/>
            <person name="Lipzen A."/>
            <person name="Chen C."/>
            <person name="Yan M."/>
            <person name="Daum C."/>
            <person name="Ng V."/>
            <person name="Clum A."/>
            <person name="Steindorff A."/>
            <person name="Ohm R.A."/>
            <person name="Martin F."/>
            <person name="Silar P."/>
            <person name="Natvig D.O."/>
            <person name="Lalanne C."/>
            <person name="Gautier V."/>
            <person name="Ament-Velasquez S.L."/>
            <person name="Kruys A."/>
            <person name="Hutchinson M.I."/>
            <person name="Powell A.J."/>
            <person name="Barry K."/>
            <person name="Miller A.N."/>
            <person name="Grigoriev I.V."/>
            <person name="Debuchy R."/>
            <person name="Gladieux P."/>
            <person name="Hiltunen Thoren M."/>
            <person name="Johannesson H."/>
        </authorList>
    </citation>
    <scope>NUCLEOTIDE SEQUENCE</scope>
    <source>
        <strain evidence="2">CBS 232.78</strain>
    </source>
</reference>
<keyword evidence="1" id="KW-0560">Oxidoreductase</keyword>
<reference evidence="2" key="2">
    <citation type="submission" date="2023-06" db="EMBL/GenBank/DDBJ databases">
        <authorList>
            <consortium name="Lawrence Berkeley National Laboratory"/>
            <person name="Haridas S."/>
            <person name="Hensen N."/>
            <person name="Bonometti L."/>
            <person name="Westerberg I."/>
            <person name="Brannstrom I.O."/>
            <person name="Guillou S."/>
            <person name="Cros-Aarteil S."/>
            <person name="Calhoun S."/>
            <person name="Kuo A."/>
            <person name="Mondo S."/>
            <person name="Pangilinan J."/>
            <person name="Riley R."/>
            <person name="LaButti K."/>
            <person name="Andreopoulos B."/>
            <person name="Lipzen A."/>
            <person name="Chen C."/>
            <person name="Yanf M."/>
            <person name="Daum C."/>
            <person name="Ng V."/>
            <person name="Clum A."/>
            <person name="Steindorff A."/>
            <person name="Ohm R."/>
            <person name="Martin F."/>
            <person name="Silar P."/>
            <person name="Natvig D."/>
            <person name="Lalanne C."/>
            <person name="Gautier V."/>
            <person name="Ament-velasquez S.L."/>
            <person name="Kruys A."/>
            <person name="Hutchinson M.I."/>
            <person name="Powell A.J."/>
            <person name="Barry K."/>
            <person name="Miller A.N."/>
            <person name="Grigoriev I.V."/>
            <person name="Debuchy R."/>
            <person name="Gladieux P."/>
            <person name="Thoren M.H."/>
            <person name="Johannesson H."/>
        </authorList>
    </citation>
    <scope>NUCLEOTIDE SEQUENCE</scope>
    <source>
        <strain evidence="2">CBS 232.78</strain>
    </source>
</reference>
<evidence type="ECO:0000313" key="3">
    <source>
        <dbReference type="Proteomes" id="UP001285441"/>
    </source>
</evidence>
<name>A0AAE0KDY1_9PEZI</name>
<evidence type="ECO:0000256" key="1">
    <source>
        <dbReference type="ARBA" id="ARBA00023002"/>
    </source>
</evidence>
<protein>
    <recommendedName>
        <fullName evidence="4">NAD(P)-binding protein</fullName>
    </recommendedName>
</protein>
<dbReference type="PRINTS" id="PR00081">
    <property type="entry name" value="GDHRDH"/>
</dbReference>
<keyword evidence="3" id="KW-1185">Reference proteome</keyword>
<comment type="caution">
    <text evidence="2">The sequence shown here is derived from an EMBL/GenBank/DDBJ whole genome shotgun (WGS) entry which is preliminary data.</text>
</comment>